<dbReference type="Proteomes" id="UP000521868">
    <property type="component" value="Unassembled WGS sequence"/>
</dbReference>
<dbReference type="Pfam" id="PF01076">
    <property type="entry name" value="Mob_Pre"/>
    <property type="match status" value="1"/>
</dbReference>
<name>A0A7X6I7W9_9BURK</name>
<protein>
    <recommendedName>
        <fullName evidence="4">Plasmid recombination enzyme</fullName>
    </recommendedName>
</protein>
<evidence type="ECO:0000313" key="3">
    <source>
        <dbReference type="Proteomes" id="UP000521868"/>
    </source>
</evidence>
<keyword evidence="3" id="KW-1185">Reference proteome</keyword>
<feature type="region of interest" description="Disordered" evidence="1">
    <location>
        <begin position="292"/>
        <end position="320"/>
    </location>
</feature>
<gene>
    <name evidence="2" type="ORF">RAMLITH_18070</name>
</gene>
<evidence type="ECO:0000313" key="2">
    <source>
        <dbReference type="EMBL" id="NKE67731.1"/>
    </source>
</evidence>
<sequence>MTAPAAPAYAVLRVHAKKAKTMAAISAASEHHMQSEPSPHHDPRSGAPLVLHLAAGKTPYQAARHLLQGVERRNRETVLCREVVLSASPGYFRPGREEQAGVADPERLKAWTVATLAWVRRQWPDQVASVVLHGAGRESTPHCHVLVVPRVRADGGCKLNSKALFDRARLRELQSSYAEALAPLGIRRGEPGSEAKHSEVKQFYGVVQAAKQMPRRAPLPPAPKAPMPPAKLSVRVWSKMLGVLGIESDHDRAMRAHRQQLATWRQEVRSIMEQNEQAWQTLRAAASFAPLARKGHHAPREPLLAPPAPVRLQPRHQPPR</sequence>
<dbReference type="InterPro" id="IPR001668">
    <property type="entry name" value="Mob_Pre"/>
</dbReference>
<evidence type="ECO:0000256" key="1">
    <source>
        <dbReference type="SAM" id="MobiDB-lite"/>
    </source>
</evidence>
<evidence type="ECO:0008006" key="4">
    <source>
        <dbReference type="Google" id="ProtNLM"/>
    </source>
</evidence>
<reference evidence="2 3" key="1">
    <citation type="journal article" date="2020" name="Nature">
        <title>Bacterial chemolithoautotrophy via manganese oxidation.</title>
        <authorList>
            <person name="Yu H."/>
            <person name="Leadbetter J.R."/>
        </authorList>
    </citation>
    <scope>NUCLEOTIDE SEQUENCE [LARGE SCALE GENOMIC DNA]</scope>
    <source>
        <strain evidence="2 3">RBP-1</strain>
    </source>
</reference>
<dbReference type="AlphaFoldDB" id="A0A7X6I7W9"/>
<dbReference type="EMBL" id="VTOX01000007">
    <property type="protein sequence ID" value="NKE67731.1"/>
    <property type="molecule type" value="Genomic_DNA"/>
</dbReference>
<dbReference type="Gene3D" id="3.30.930.30">
    <property type="match status" value="1"/>
</dbReference>
<organism evidence="2 3">
    <name type="scientific">Ramlibacter lithotrophicus</name>
    <dbReference type="NCBI Taxonomy" id="2606681"/>
    <lineage>
        <taxon>Bacteria</taxon>
        <taxon>Pseudomonadati</taxon>
        <taxon>Pseudomonadota</taxon>
        <taxon>Betaproteobacteria</taxon>
        <taxon>Burkholderiales</taxon>
        <taxon>Comamonadaceae</taxon>
        <taxon>Ramlibacter</taxon>
    </lineage>
</organism>
<dbReference type="GO" id="GO:0006310">
    <property type="term" value="P:DNA recombination"/>
    <property type="evidence" value="ECO:0007669"/>
    <property type="project" value="InterPro"/>
</dbReference>
<comment type="caution">
    <text evidence="2">The sequence shown here is derived from an EMBL/GenBank/DDBJ whole genome shotgun (WGS) entry which is preliminary data.</text>
</comment>
<dbReference type="GO" id="GO:0003677">
    <property type="term" value="F:DNA binding"/>
    <property type="evidence" value="ECO:0007669"/>
    <property type="project" value="InterPro"/>
</dbReference>
<proteinExistence type="predicted"/>
<accession>A0A7X6I7W9</accession>
<dbReference type="CDD" id="cd17242">
    <property type="entry name" value="MobM_relaxase"/>
    <property type="match status" value="1"/>
</dbReference>
<dbReference type="RefSeq" id="WP_168108862.1">
    <property type="nucleotide sequence ID" value="NZ_VTOX01000007.1"/>
</dbReference>